<evidence type="ECO:0000256" key="1">
    <source>
        <dbReference type="ARBA" id="ARBA00022438"/>
    </source>
</evidence>
<accession>A0ABU1RQ08</accession>
<evidence type="ECO:0000256" key="5">
    <source>
        <dbReference type="ARBA" id="ARBA00022801"/>
    </source>
</evidence>
<dbReference type="InterPro" id="IPR007484">
    <property type="entry name" value="Peptidase_M28"/>
</dbReference>
<sequence length="558" mass="59123">MPRNISLILALACLTACKPNPAPAPETSTQAPSASASSNEAKRIEADVRYLADDKLEGRDTGTPGYDLAAEYVARRYAEMGLKPAGDDGTFFQRVPLLKALRQEQGAAFTIDRDGSKVSLTFRDEFLPSLNYNAPSHSLTAAAVFVGQGVYAPELGQDDFAGIDVRGKIAVLFPGAPARFDNDRRAFYSSGTQKLRTLSEKGAVGVVFVGTPEHEERGPWANYAAKWSMPGMRLRAEDGTGIDTFPQLKAGASVSAAAAKTVFAGSGHEADALFKAAADGQLKAFDLPGTLTLAGRTRVEPAESRNVVARLDGSDSALAREFIAYTAHLDHIGVGAAVNGDSIYNGALDNALGVAVMLEAAKELADAATKPKRSLLFIALTGEEKGLLGAEWFASHPTVPRNDLVANINMDMPVLLVPGKDVVPIGLEHSTLKTALDTAAKEIGVGLSADPFPEEVVFVRSDQYAFVRAGIPAVYLDGGVEPASAGGASPKEALDKFLRTCYHQPCDDASQPIQYEDAARLARLNARIGTLVGDAAERPKWNKGDFFGDRFAPASKSP</sequence>
<keyword evidence="11" id="KW-1185">Reference proteome</keyword>
<proteinExistence type="predicted"/>
<gene>
    <name evidence="10" type="ORF">J2W94_001110</name>
</gene>
<evidence type="ECO:0000256" key="2">
    <source>
        <dbReference type="ARBA" id="ARBA00022670"/>
    </source>
</evidence>
<dbReference type="SUPFAM" id="SSF53187">
    <property type="entry name" value="Zn-dependent exopeptidases"/>
    <property type="match status" value="1"/>
</dbReference>
<evidence type="ECO:0000313" key="11">
    <source>
        <dbReference type="Proteomes" id="UP001254759"/>
    </source>
</evidence>
<dbReference type="CDD" id="cd04820">
    <property type="entry name" value="PA_M28_1_1"/>
    <property type="match status" value="1"/>
</dbReference>
<feature type="chain" id="PRO_5045763490" evidence="8">
    <location>
        <begin position="25"/>
        <end position="558"/>
    </location>
</feature>
<dbReference type="Gene3D" id="3.50.30.30">
    <property type="match status" value="1"/>
</dbReference>
<keyword evidence="2" id="KW-0645">Protease</keyword>
<feature type="signal peptide" evidence="8">
    <location>
        <begin position="1"/>
        <end position="24"/>
    </location>
</feature>
<dbReference type="Proteomes" id="UP001254759">
    <property type="component" value="Unassembled WGS sequence"/>
</dbReference>
<keyword evidence="4 8" id="KW-0732">Signal</keyword>
<reference evidence="10 11" key="1">
    <citation type="submission" date="2023-07" db="EMBL/GenBank/DDBJ databases">
        <title>Sorghum-associated microbial communities from plants grown in Nebraska, USA.</title>
        <authorList>
            <person name="Schachtman D."/>
        </authorList>
    </citation>
    <scope>NUCLEOTIDE SEQUENCE [LARGE SCALE GENOMIC DNA]</scope>
    <source>
        <strain evidence="10 11">BE107</strain>
    </source>
</reference>
<dbReference type="Pfam" id="PF04389">
    <property type="entry name" value="Peptidase_M28"/>
    <property type="match status" value="1"/>
</dbReference>
<organism evidence="10 11">
    <name type="scientific">Pseudoxanthomonas sacheonensis</name>
    <dbReference type="NCBI Taxonomy" id="443615"/>
    <lineage>
        <taxon>Bacteria</taxon>
        <taxon>Pseudomonadati</taxon>
        <taxon>Pseudomonadota</taxon>
        <taxon>Gammaproteobacteria</taxon>
        <taxon>Lysobacterales</taxon>
        <taxon>Lysobacteraceae</taxon>
        <taxon>Pseudoxanthomonas</taxon>
    </lineage>
</organism>
<dbReference type="Gene3D" id="3.40.630.10">
    <property type="entry name" value="Zn peptidases"/>
    <property type="match status" value="2"/>
</dbReference>
<dbReference type="SUPFAM" id="SSF52025">
    <property type="entry name" value="PA domain"/>
    <property type="match status" value="1"/>
</dbReference>
<dbReference type="InterPro" id="IPR046450">
    <property type="entry name" value="PA_dom_sf"/>
</dbReference>
<feature type="compositionally biased region" description="Low complexity" evidence="7">
    <location>
        <begin position="25"/>
        <end position="38"/>
    </location>
</feature>
<keyword evidence="1" id="KW-0031">Aminopeptidase</keyword>
<keyword evidence="3" id="KW-0479">Metal-binding</keyword>
<evidence type="ECO:0000256" key="4">
    <source>
        <dbReference type="ARBA" id="ARBA00022729"/>
    </source>
</evidence>
<dbReference type="EMBL" id="JAVDTT010000001">
    <property type="protein sequence ID" value="MDR6840846.1"/>
    <property type="molecule type" value="Genomic_DNA"/>
</dbReference>
<evidence type="ECO:0000256" key="8">
    <source>
        <dbReference type="SAM" id="SignalP"/>
    </source>
</evidence>
<keyword evidence="6" id="KW-0862">Zinc</keyword>
<dbReference type="PANTHER" id="PTHR12147">
    <property type="entry name" value="METALLOPEPTIDASE M28 FAMILY MEMBER"/>
    <property type="match status" value="1"/>
</dbReference>
<feature type="region of interest" description="Disordered" evidence="7">
    <location>
        <begin position="21"/>
        <end position="41"/>
    </location>
</feature>
<keyword evidence="5" id="KW-0378">Hydrolase</keyword>
<dbReference type="PANTHER" id="PTHR12147:SF56">
    <property type="entry name" value="AMINOPEPTIDASE YDR415C-RELATED"/>
    <property type="match status" value="1"/>
</dbReference>
<evidence type="ECO:0000256" key="7">
    <source>
        <dbReference type="SAM" id="MobiDB-lite"/>
    </source>
</evidence>
<protein>
    <submittedName>
        <fullName evidence="10">Zn-dependent M28 family amino/carboxypeptidase</fullName>
    </submittedName>
</protein>
<dbReference type="InterPro" id="IPR045175">
    <property type="entry name" value="M28_fam"/>
</dbReference>
<evidence type="ECO:0000259" key="9">
    <source>
        <dbReference type="Pfam" id="PF04389"/>
    </source>
</evidence>
<name>A0ABU1RQ08_9GAMM</name>
<evidence type="ECO:0000256" key="3">
    <source>
        <dbReference type="ARBA" id="ARBA00022723"/>
    </source>
</evidence>
<evidence type="ECO:0000313" key="10">
    <source>
        <dbReference type="EMBL" id="MDR6840846.1"/>
    </source>
</evidence>
<comment type="caution">
    <text evidence="10">The sequence shown here is derived from an EMBL/GenBank/DDBJ whole genome shotgun (WGS) entry which is preliminary data.</text>
</comment>
<evidence type="ECO:0000256" key="6">
    <source>
        <dbReference type="ARBA" id="ARBA00022833"/>
    </source>
</evidence>
<feature type="domain" description="Peptidase M28" evidence="9">
    <location>
        <begin position="306"/>
        <end position="526"/>
    </location>
</feature>
<dbReference type="RefSeq" id="WP_310090934.1">
    <property type="nucleotide sequence ID" value="NZ_JAVDTT010000001.1"/>
</dbReference>